<protein>
    <submittedName>
        <fullName evidence="1">Uncharacterized protein</fullName>
    </submittedName>
</protein>
<dbReference type="EMBL" id="LAZR01013654">
    <property type="protein sequence ID" value="KKM20982.1"/>
    <property type="molecule type" value="Genomic_DNA"/>
</dbReference>
<proteinExistence type="predicted"/>
<reference evidence="1" key="1">
    <citation type="journal article" date="2015" name="Nature">
        <title>Complex archaea that bridge the gap between prokaryotes and eukaryotes.</title>
        <authorList>
            <person name="Spang A."/>
            <person name="Saw J.H."/>
            <person name="Jorgensen S.L."/>
            <person name="Zaremba-Niedzwiedzka K."/>
            <person name="Martijn J."/>
            <person name="Lind A.E."/>
            <person name="van Eijk R."/>
            <person name="Schleper C."/>
            <person name="Guy L."/>
            <person name="Ettema T.J."/>
        </authorList>
    </citation>
    <scope>NUCLEOTIDE SEQUENCE</scope>
</reference>
<organism evidence="1">
    <name type="scientific">marine sediment metagenome</name>
    <dbReference type="NCBI Taxonomy" id="412755"/>
    <lineage>
        <taxon>unclassified sequences</taxon>
        <taxon>metagenomes</taxon>
        <taxon>ecological metagenomes</taxon>
    </lineage>
</organism>
<name>A0A0F9I0I3_9ZZZZ</name>
<comment type="caution">
    <text evidence="1">The sequence shown here is derived from an EMBL/GenBank/DDBJ whole genome shotgun (WGS) entry which is preliminary data.</text>
</comment>
<sequence>KLKFMKKLGANPNLNEWMEGKL</sequence>
<accession>A0A0F9I0I3</accession>
<gene>
    <name evidence="1" type="ORF">LCGC14_1639970</name>
</gene>
<feature type="non-terminal residue" evidence="1">
    <location>
        <position position="1"/>
    </location>
</feature>
<evidence type="ECO:0000313" key="1">
    <source>
        <dbReference type="EMBL" id="KKM20982.1"/>
    </source>
</evidence>
<dbReference type="AlphaFoldDB" id="A0A0F9I0I3"/>